<name>A0A843U0U2_COLES</name>
<dbReference type="OrthoDB" id="2195431at2759"/>
<dbReference type="GO" id="GO:0005634">
    <property type="term" value="C:nucleus"/>
    <property type="evidence" value="ECO:0007669"/>
    <property type="project" value="UniProtKB-SubCell"/>
</dbReference>
<evidence type="ECO:0000313" key="4">
    <source>
        <dbReference type="Proteomes" id="UP000652761"/>
    </source>
</evidence>
<proteinExistence type="predicted"/>
<feature type="non-terminal residue" evidence="3">
    <location>
        <position position="176"/>
    </location>
</feature>
<accession>A0A843U0U2</accession>
<evidence type="ECO:0000256" key="1">
    <source>
        <dbReference type="ARBA" id="ARBA00004123"/>
    </source>
</evidence>
<comment type="caution">
    <text evidence="3">The sequence shown here is derived from an EMBL/GenBank/DDBJ whole genome shotgun (WGS) entry which is preliminary data.</text>
</comment>
<dbReference type="EMBL" id="NMUH01000327">
    <property type="protein sequence ID" value="MQL77025.1"/>
    <property type="molecule type" value="Genomic_DNA"/>
</dbReference>
<comment type="subcellular location">
    <subcellularLocation>
        <location evidence="1">Nucleus</location>
    </subcellularLocation>
</comment>
<gene>
    <name evidence="3" type="ORF">Taro_009409</name>
</gene>
<dbReference type="PANTHER" id="PTHR46765">
    <property type="entry name" value="P-LOOP CONTAINING NUCLEOSIDE TRIPHOSPHATE HYDROLASES SUPERFAMILY PROTEIN"/>
    <property type="match status" value="1"/>
</dbReference>
<evidence type="ECO:0000256" key="2">
    <source>
        <dbReference type="ARBA" id="ARBA00023242"/>
    </source>
</evidence>
<protein>
    <submittedName>
        <fullName evidence="3">Uncharacterized protein</fullName>
    </submittedName>
</protein>
<reference evidence="3" key="1">
    <citation type="submission" date="2017-07" db="EMBL/GenBank/DDBJ databases">
        <title>Taro Niue Genome Assembly and Annotation.</title>
        <authorList>
            <person name="Atibalentja N."/>
            <person name="Keating K."/>
            <person name="Fields C.J."/>
        </authorList>
    </citation>
    <scope>NUCLEOTIDE SEQUENCE</scope>
    <source>
        <strain evidence="3">Niue_2</strain>
        <tissue evidence="3">Leaf</tissue>
    </source>
</reference>
<keyword evidence="2" id="KW-0539">Nucleus</keyword>
<sequence length="176" mass="20047">LEVASQVVGRKDLSRSAFDVWREVALHLFSEREKEDLHQLVDSMVSYSITYKNLKPEPLSVPQKYGSSSDASMFSFDPRIDEFVKFKDYQSGHFVLSSATKQIVLHELPLLFRLDWRELEHGRASLSSSVCEVEKRKILIGSSGKLDINVESSSPNCDRTGFTNAVKRPVRVRELL</sequence>
<evidence type="ECO:0000313" key="3">
    <source>
        <dbReference type="EMBL" id="MQL77025.1"/>
    </source>
</evidence>
<dbReference type="AlphaFoldDB" id="A0A843U0U2"/>
<organism evidence="3 4">
    <name type="scientific">Colocasia esculenta</name>
    <name type="common">Wild taro</name>
    <name type="synonym">Arum esculentum</name>
    <dbReference type="NCBI Taxonomy" id="4460"/>
    <lineage>
        <taxon>Eukaryota</taxon>
        <taxon>Viridiplantae</taxon>
        <taxon>Streptophyta</taxon>
        <taxon>Embryophyta</taxon>
        <taxon>Tracheophyta</taxon>
        <taxon>Spermatophyta</taxon>
        <taxon>Magnoliopsida</taxon>
        <taxon>Liliopsida</taxon>
        <taxon>Araceae</taxon>
        <taxon>Aroideae</taxon>
        <taxon>Colocasieae</taxon>
        <taxon>Colocasia</taxon>
    </lineage>
</organism>
<dbReference type="InterPro" id="IPR053016">
    <property type="entry name" value="CTF18-RFC_complex"/>
</dbReference>
<dbReference type="PANTHER" id="PTHR46765:SF1">
    <property type="entry name" value="P-LOOP CONTAINING NUCLEOSIDE TRIPHOSPHATE HYDROLASES SUPERFAMILY PROTEIN"/>
    <property type="match status" value="1"/>
</dbReference>
<dbReference type="Proteomes" id="UP000652761">
    <property type="component" value="Unassembled WGS sequence"/>
</dbReference>
<keyword evidence="4" id="KW-1185">Reference proteome</keyword>